<dbReference type="Proteomes" id="UP000588068">
    <property type="component" value="Unassembled WGS sequence"/>
</dbReference>
<keyword evidence="2" id="KW-1185">Reference proteome</keyword>
<proteinExistence type="predicted"/>
<sequence length="105" mass="11836">MAKSDFGHVWHEKQLNTVDDEIARLAAICDIRMLDPGVIERVINGDDSVCGRSNEKAFKQLRSLVGLHYSLTADSIQAIGPEESRKILDRIRERIGQRYDIGGEQ</sequence>
<dbReference type="EMBL" id="JACHHZ010000005">
    <property type="protein sequence ID" value="MBB6095171.1"/>
    <property type="molecule type" value="Genomic_DNA"/>
</dbReference>
<gene>
    <name evidence="1" type="ORF">HNQ60_004061</name>
</gene>
<evidence type="ECO:0000313" key="2">
    <source>
        <dbReference type="Proteomes" id="UP000588068"/>
    </source>
</evidence>
<evidence type="ECO:0000313" key="1">
    <source>
        <dbReference type="EMBL" id="MBB6095171.1"/>
    </source>
</evidence>
<name>A0A841HPC8_9GAMM</name>
<reference evidence="1 2" key="1">
    <citation type="submission" date="2020-08" db="EMBL/GenBank/DDBJ databases">
        <title>Genomic Encyclopedia of Type Strains, Phase IV (KMG-IV): sequencing the most valuable type-strain genomes for metagenomic binning, comparative biology and taxonomic classification.</title>
        <authorList>
            <person name="Goeker M."/>
        </authorList>
    </citation>
    <scope>NUCLEOTIDE SEQUENCE [LARGE SCALE GENOMIC DNA]</scope>
    <source>
        <strain evidence="1 2">DSM 26723</strain>
    </source>
</reference>
<dbReference type="AlphaFoldDB" id="A0A841HPC8"/>
<accession>A0A841HPC8</accession>
<organism evidence="1 2">
    <name type="scientific">Povalibacter uvarum</name>
    <dbReference type="NCBI Taxonomy" id="732238"/>
    <lineage>
        <taxon>Bacteria</taxon>
        <taxon>Pseudomonadati</taxon>
        <taxon>Pseudomonadota</taxon>
        <taxon>Gammaproteobacteria</taxon>
        <taxon>Steroidobacterales</taxon>
        <taxon>Steroidobacteraceae</taxon>
        <taxon>Povalibacter</taxon>
    </lineage>
</organism>
<dbReference type="RefSeq" id="WP_184334572.1">
    <property type="nucleotide sequence ID" value="NZ_JACHHZ010000005.1"/>
</dbReference>
<comment type="caution">
    <text evidence="1">The sequence shown here is derived from an EMBL/GenBank/DDBJ whole genome shotgun (WGS) entry which is preliminary data.</text>
</comment>
<protein>
    <submittedName>
        <fullName evidence="1">Uncharacterized protein</fullName>
    </submittedName>
</protein>